<dbReference type="AlphaFoldDB" id="A0AAV5QDW2"/>
<dbReference type="RefSeq" id="XP_064850130.1">
    <property type="nucleotide sequence ID" value="XM_064994058.1"/>
</dbReference>
<dbReference type="GeneID" id="90071109"/>
<organism evidence="1 2">
    <name type="scientific">Saccharomycopsis crataegensis</name>
    <dbReference type="NCBI Taxonomy" id="43959"/>
    <lineage>
        <taxon>Eukaryota</taxon>
        <taxon>Fungi</taxon>
        <taxon>Dikarya</taxon>
        <taxon>Ascomycota</taxon>
        <taxon>Saccharomycotina</taxon>
        <taxon>Saccharomycetes</taxon>
        <taxon>Saccharomycopsidaceae</taxon>
        <taxon>Saccharomycopsis</taxon>
    </lineage>
</organism>
<comment type="caution">
    <text evidence="1">The sequence shown here is derived from an EMBL/GenBank/DDBJ whole genome shotgun (WGS) entry which is preliminary data.</text>
</comment>
<keyword evidence="2" id="KW-1185">Reference proteome</keyword>
<gene>
    <name evidence="1" type="ORF">DASC09_004550</name>
</gene>
<accession>A0AAV5QDW2</accession>
<evidence type="ECO:0000313" key="2">
    <source>
        <dbReference type="Proteomes" id="UP001360560"/>
    </source>
</evidence>
<dbReference type="Proteomes" id="UP001360560">
    <property type="component" value="Unassembled WGS sequence"/>
</dbReference>
<sequence length="166" mass="19513">MQLYIISEKRFDWWLPVIDQCPEMTIDEDKLEAYVRKLHALHEKEKSLESESTEHDVGLEKLIDHYFLQMRRSCLSHKSVMRHLRIKSYLTATQGDILFKLSAKHEAGQRNIPAAKLRRSFSNNSSLHLDLNAPEGQKDEDIDEPEEFYDSDLYLVGNEDPEFDFN</sequence>
<dbReference type="EMBL" id="BTFZ01000001">
    <property type="protein sequence ID" value="GMM33130.1"/>
    <property type="molecule type" value="Genomic_DNA"/>
</dbReference>
<name>A0AAV5QDW2_9ASCO</name>
<reference evidence="1 2" key="1">
    <citation type="journal article" date="2023" name="Elife">
        <title>Identification of key yeast species and microbe-microbe interactions impacting larval growth of Drosophila in the wild.</title>
        <authorList>
            <person name="Mure A."/>
            <person name="Sugiura Y."/>
            <person name="Maeda R."/>
            <person name="Honda K."/>
            <person name="Sakurai N."/>
            <person name="Takahashi Y."/>
            <person name="Watada M."/>
            <person name="Katoh T."/>
            <person name="Gotoh A."/>
            <person name="Gotoh Y."/>
            <person name="Taniguchi I."/>
            <person name="Nakamura K."/>
            <person name="Hayashi T."/>
            <person name="Katayama T."/>
            <person name="Uemura T."/>
            <person name="Hattori Y."/>
        </authorList>
    </citation>
    <scope>NUCLEOTIDE SEQUENCE [LARGE SCALE GENOMIC DNA]</scope>
    <source>
        <strain evidence="1 2">SC-9</strain>
    </source>
</reference>
<proteinExistence type="predicted"/>
<evidence type="ECO:0000313" key="1">
    <source>
        <dbReference type="EMBL" id="GMM33130.1"/>
    </source>
</evidence>
<protein>
    <submittedName>
        <fullName evidence="1">Uncharacterized protein</fullName>
    </submittedName>
</protein>